<evidence type="ECO:0000256" key="5">
    <source>
        <dbReference type="ARBA" id="ARBA00022801"/>
    </source>
</evidence>
<reference evidence="13" key="1">
    <citation type="submission" date="2024-06" db="EMBL/GenBank/DDBJ databases">
        <authorList>
            <person name="Fan A."/>
            <person name="Zhang F.Y."/>
            <person name="Zhang L."/>
        </authorList>
    </citation>
    <scope>NUCLEOTIDE SEQUENCE</scope>
    <source>
        <strain evidence="13">Y61</strain>
    </source>
</reference>
<dbReference type="GO" id="GO:0103023">
    <property type="term" value="F:ITPase activity"/>
    <property type="evidence" value="ECO:0007669"/>
    <property type="project" value="UniProtKB-EC"/>
</dbReference>
<comment type="cofactor">
    <cofactor evidence="1">
        <name>Mn(2+)</name>
        <dbReference type="ChEBI" id="CHEBI:29035"/>
    </cofactor>
</comment>
<dbReference type="Gene3D" id="3.90.950.10">
    <property type="match status" value="1"/>
</dbReference>
<keyword evidence="3" id="KW-0479">Metal-binding</keyword>
<dbReference type="EC" id="3.6.1.73" evidence="9"/>
<evidence type="ECO:0000259" key="12">
    <source>
        <dbReference type="Pfam" id="PF01931"/>
    </source>
</evidence>
<evidence type="ECO:0000256" key="10">
    <source>
        <dbReference type="ARBA" id="ARBA00048174"/>
    </source>
</evidence>
<proteinExistence type="predicted"/>
<dbReference type="Pfam" id="PF01931">
    <property type="entry name" value="NTPase_I-T"/>
    <property type="match status" value="1"/>
</dbReference>
<evidence type="ECO:0000256" key="4">
    <source>
        <dbReference type="ARBA" id="ARBA00022741"/>
    </source>
</evidence>
<keyword evidence="6" id="KW-0460">Magnesium</keyword>
<feature type="domain" description="Non-canonical purine NTP phosphatase/PRRC1" evidence="12">
    <location>
        <begin position="6"/>
        <end position="160"/>
    </location>
</feature>
<dbReference type="GO" id="GO:0000166">
    <property type="term" value="F:nucleotide binding"/>
    <property type="evidence" value="ECO:0007669"/>
    <property type="project" value="UniProtKB-KW"/>
</dbReference>
<dbReference type="InterPro" id="IPR050299">
    <property type="entry name" value="YjjX_NTPase"/>
</dbReference>
<comment type="catalytic activity">
    <reaction evidence="10">
        <text>ITP + H2O = IDP + phosphate + H(+)</text>
        <dbReference type="Rhea" id="RHEA:28330"/>
        <dbReference type="ChEBI" id="CHEBI:15377"/>
        <dbReference type="ChEBI" id="CHEBI:15378"/>
        <dbReference type="ChEBI" id="CHEBI:43474"/>
        <dbReference type="ChEBI" id="CHEBI:58280"/>
        <dbReference type="ChEBI" id="CHEBI:61402"/>
        <dbReference type="EC" id="3.6.1.73"/>
    </reaction>
</comment>
<protein>
    <recommendedName>
        <fullName evidence="9">inosine/xanthosine triphosphatase</fullName>
        <ecNumber evidence="9">3.6.1.73</ecNumber>
    </recommendedName>
</protein>
<evidence type="ECO:0000256" key="9">
    <source>
        <dbReference type="ARBA" id="ARBA00038901"/>
    </source>
</evidence>
<name>A0AAU8IFI6_9BACL</name>
<evidence type="ECO:0000256" key="7">
    <source>
        <dbReference type="ARBA" id="ARBA00023080"/>
    </source>
</evidence>
<comment type="cofactor">
    <cofactor evidence="2">
        <name>Mg(2+)</name>
        <dbReference type="ChEBI" id="CHEBI:18420"/>
    </cofactor>
</comment>
<keyword evidence="7" id="KW-0546">Nucleotide metabolism</keyword>
<dbReference type="GO" id="GO:0046872">
    <property type="term" value="F:metal ion binding"/>
    <property type="evidence" value="ECO:0007669"/>
    <property type="project" value="UniProtKB-KW"/>
</dbReference>
<dbReference type="EMBL" id="CP159510">
    <property type="protein sequence ID" value="XCJ16760.1"/>
    <property type="molecule type" value="Genomic_DNA"/>
</dbReference>
<keyword evidence="4" id="KW-0547">Nucleotide-binding</keyword>
<dbReference type="GO" id="GO:0009117">
    <property type="term" value="P:nucleotide metabolic process"/>
    <property type="evidence" value="ECO:0007669"/>
    <property type="project" value="UniProtKB-KW"/>
</dbReference>
<dbReference type="PANTHER" id="PTHR34699:SF2">
    <property type="entry name" value="NON-CANONICAL PURINE NTP PHOSPHATASE_PRRC1 DOMAIN-CONTAINING PROTEIN"/>
    <property type="match status" value="1"/>
</dbReference>
<evidence type="ECO:0000256" key="3">
    <source>
        <dbReference type="ARBA" id="ARBA00022723"/>
    </source>
</evidence>
<evidence type="ECO:0000256" key="8">
    <source>
        <dbReference type="ARBA" id="ARBA00023211"/>
    </source>
</evidence>
<dbReference type="PANTHER" id="PTHR34699">
    <property type="match status" value="1"/>
</dbReference>
<accession>A0AAU8IFI6</accession>
<keyword evidence="8" id="KW-0464">Manganese</keyword>
<dbReference type="AlphaFoldDB" id="A0AAU8IFI6"/>
<comment type="catalytic activity">
    <reaction evidence="11">
        <text>XTP + H2O = XDP + phosphate + H(+)</text>
        <dbReference type="Rhea" id="RHEA:28406"/>
        <dbReference type="ChEBI" id="CHEBI:15377"/>
        <dbReference type="ChEBI" id="CHEBI:15378"/>
        <dbReference type="ChEBI" id="CHEBI:43474"/>
        <dbReference type="ChEBI" id="CHEBI:59884"/>
        <dbReference type="ChEBI" id="CHEBI:61314"/>
        <dbReference type="EC" id="3.6.1.73"/>
    </reaction>
</comment>
<dbReference type="SUPFAM" id="SSF52972">
    <property type="entry name" value="ITPase-like"/>
    <property type="match status" value="1"/>
</dbReference>
<organism evidence="13">
    <name type="scientific">Sporolactobacillus sp. Y61</name>
    <dbReference type="NCBI Taxonomy" id="3160863"/>
    <lineage>
        <taxon>Bacteria</taxon>
        <taxon>Bacillati</taxon>
        <taxon>Bacillota</taxon>
        <taxon>Bacilli</taxon>
        <taxon>Bacillales</taxon>
        <taxon>Sporolactobacillaceae</taxon>
        <taxon>Sporolactobacillus</taxon>
    </lineage>
</organism>
<evidence type="ECO:0000256" key="1">
    <source>
        <dbReference type="ARBA" id="ARBA00001936"/>
    </source>
</evidence>
<evidence type="ECO:0000256" key="2">
    <source>
        <dbReference type="ARBA" id="ARBA00001946"/>
    </source>
</evidence>
<gene>
    <name evidence="13" type="ORF">ABNN70_14140</name>
</gene>
<keyword evidence="5" id="KW-0378">Hydrolase</keyword>
<evidence type="ECO:0000256" key="11">
    <source>
        <dbReference type="ARBA" id="ARBA00048781"/>
    </source>
</evidence>
<dbReference type="InterPro" id="IPR026533">
    <property type="entry name" value="NTPase/PRRC1"/>
</dbReference>
<sequence>MIIGIGTKNPAKIKALTELLDQLGRKDDVKSFDVPSGVSAMPMSDSETRQGAINRARAVIRSDRSVTIGIGLEGGVSDLDGEMFLCNWGAAADRNGQVITAGGARILLPDQLADGVRSGHELGQVAERYTGEKNVSQHGGTIGFLTEGMMSRTEMFQHVLKLIDGLYQHINRKNHSPVGQSQTEED</sequence>
<dbReference type="RefSeq" id="WP_353948151.1">
    <property type="nucleotide sequence ID" value="NZ_CP159510.1"/>
</dbReference>
<dbReference type="InterPro" id="IPR029001">
    <property type="entry name" value="ITPase-like_fam"/>
</dbReference>
<evidence type="ECO:0000256" key="6">
    <source>
        <dbReference type="ARBA" id="ARBA00022842"/>
    </source>
</evidence>
<evidence type="ECO:0000313" key="13">
    <source>
        <dbReference type="EMBL" id="XCJ16760.1"/>
    </source>
</evidence>